<dbReference type="AlphaFoldDB" id="A0AAN6Y347"/>
<keyword evidence="4" id="KW-0833">Ubl conjugation pathway</keyword>
<evidence type="ECO:0000256" key="4">
    <source>
        <dbReference type="ARBA" id="ARBA00022786"/>
    </source>
</evidence>
<organism evidence="9 10">
    <name type="scientific">Rhypophila decipiens</name>
    <dbReference type="NCBI Taxonomy" id="261697"/>
    <lineage>
        <taxon>Eukaryota</taxon>
        <taxon>Fungi</taxon>
        <taxon>Dikarya</taxon>
        <taxon>Ascomycota</taxon>
        <taxon>Pezizomycotina</taxon>
        <taxon>Sordariomycetes</taxon>
        <taxon>Sordariomycetidae</taxon>
        <taxon>Sordariales</taxon>
        <taxon>Naviculisporaceae</taxon>
        <taxon>Rhypophila</taxon>
    </lineage>
</organism>
<dbReference type="Gene3D" id="1.20.1310.10">
    <property type="entry name" value="Cullin Repeats"/>
    <property type="match status" value="1"/>
</dbReference>
<evidence type="ECO:0000256" key="1">
    <source>
        <dbReference type="ARBA" id="ARBA00016068"/>
    </source>
</evidence>
<keyword evidence="2" id="KW-0132">Cell division</keyword>
<dbReference type="GO" id="GO:0006511">
    <property type="term" value="P:ubiquitin-dependent protein catabolic process"/>
    <property type="evidence" value="ECO:0007669"/>
    <property type="project" value="InterPro"/>
</dbReference>
<dbReference type="SUPFAM" id="SSF46785">
    <property type="entry name" value="Winged helix' DNA-binding domain"/>
    <property type="match status" value="1"/>
</dbReference>
<feature type="compositionally biased region" description="Low complexity" evidence="7">
    <location>
        <begin position="628"/>
        <end position="641"/>
    </location>
</feature>
<dbReference type="Proteomes" id="UP001301769">
    <property type="component" value="Unassembled WGS sequence"/>
</dbReference>
<evidence type="ECO:0000259" key="8">
    <source>
        <dbReference type="PROSITE" id="PS50069"/>
    </source>
</evidence>
<dbReference type="GO" id="GO:0005680">
    <property type="term" value="C:anaphase-promoting complex"/>
    <property type="evidence" value="ECO:0007669"/>
    <property type="project" value="TreeGrafter"/>
</dbReference>
<accession>A0AAN6Y347</accession>
<dbReference type="PANTHER" id="PTHR45957">
    <property type="entry name" value="ANAPHASE-PROMOTING COMPLEX SUBUNIT 2"/>
    <property type="match status" value="1"/>
</dbReference>
<feature type="domain" description="Cullin family profile" evidence="8">
    <location>
        <begin position="696"/>
        <end position="920"/>
    </location>
</feature>
<evidence type="ECO:0000256" key="5">
    <source>
        <dbReference type="ARBA" id="ARBA00023306"/>
    </source>
</evidence>
<dbReference type="SUPFAM" id="SSF75632">
    <property type="entry name" value="Cullin homology domain"/>
    <property type="match status" value="1"/>
</dbReference>
<keyword evidence="5" id="KW-0131">Cell cycle</keyword>
<reference evidence="9" key="1">
    <citation type="journal article" date="2023" name="Mol. Phylogenet. Evol.">
        <title>Genome-scale phylogeny and comparative genomics of the fungal order Sordariales.</title>
        <authorList>
            <person name="Hensen N."/>
            <person name="Bonometti L."/>
            <person name="Westerberg I."/>
            <person name="Brannstrom I.O."/>
            <person name="Guillou S."/>
            <person name="Cros-Aarteil S."/>
            <person name="Calhoun S."/>
            <person name="Haridas S."/>
            <person name="Kuo A."/>
            <person name="Mondo S."/>
            <person name="Pangilinan J."/>
            <person name="Riley R."/>
            <person name="LaButti K."/>
            <person name="Andreopoulos B."/>
            <person name="Lipzen A."/>
            <person name="Chen C."/>
            <person name="Yan M."/>
            <person name="Daum C."/>
            <person name="Ng V."/>
            <person name="Clum A."/>
            <person name="Steindorff A."/>
            <person name="Ohm R.A."/>
            <person name="Martin F."/>
            <person name="Silar P."/>
            <person name="Natvig D.O."/>
            <person name="Lalanne C."/>
            <person name="Gautier V."/>
            <person name="Ament-Velasquez S.L."/>
            <person name="Kruys A."/>
            <person name="Hutchinson M.I."/>
            <person name="Powell A.J."/>
            <person name="Barry K."/>
            <person name="Miller A.N."/>
            <person name="Grigoriev I.V."/>
            <person name="Debuchy R."/>
            <person name="Gladieux P."/>
            <person name="Hiltunen Thoren M."/>
            <person name="Johannesson H."/>
        </authorList>
    </citation>
    <scope>NUCLEOTIDE SEQUENCE</scope>
    <source>
        <strain evidence="9">PSN293</strain>
    </source>
</reference>
<dbReference type="Pfam" id="PF26557">
    <property type="entry name" value="Cullin_AB"/>
    <property type="match status" value="1"/>
</dbReference>
<dbReference type="GO" id="GO:0051301">
    <property type="term" value="P:cell division"/>
    <property type="evidence" value="ECO:0007669"/>
    <property type="project" value="UniProtKB-KW"/>
</dbReference>
<feature type="region of interest" description="Disordered" evidence="7">
    <location>
        <begin position="595"/>
        <end position="641"/>
    </location>
</feature>
<reference evidence="9" key="2">
    <citation type="submission" date="2023-05" db="EMBL/GenBank/DDBJ databases">
        <authorList>
            <consortium name="Lawrence Berkeley National Laboratory"/>
            <person name="Steindorff A."/>
            <person name="Hensen N."/>
            <person name="Bonometti L."/>
            <person name="Westerberg I."/>
            <person name="Brannstrom I.O."/>
            <person name="Guillou S."/>
            <person name="Cros-Aarteil S."/>
            <person name="Calhoun S."/>
            <person name="Haridas S."/>
            <person name="Kuo A."/>
            <person name="Mondo S."/>
            <person name="Pangilinan J."/>
            <person name="Riley R."/>
            <person name="Labutti K."/>
            <person name="Andreopoulos B."/>
            <person name="Lipzen A."/>
            <person name="Chen C."/>
            <person name="Yanf M."/>
            <person name="Daum C."/>
            <person name="Ng V."/>
            <person name="Clum A."/>
            <person name="Ohm R."/>
            <person name="Martin F."/>
            <person name="Silar P."/>
            <person name="Natvig D."/>
            <person name="Lalanne C."/>
            <person name="Gautier V."/>
            <person name="Ament-Velasquez S.L."/>
            <person name="Kruys A."/>
            <person name="Hutchinson M.I."/>
            <person name="Powell A.J."/>
            <person name="Barry K."/>
            <person name="Miller A.N."/>
            <person name="Grigoriev I.V."/>
            <person name="Debuchy R."/>
            <person name="Gladieux P."/>
            <person name="Thoren M.H."/>
            <person name="Johannesson H."/>
        </authorList>
    </citation>
    <scope>NUCLEOTIDE SEQUENCE</scope>
    <source>
        <strain evidence="9">PSN293</strain>
    </source>
</reference>
<evidence type="ECO:0000256" key="7">
    <source>
        <dbReference type="SAM" id="MobiDB-lite"/>
    </source>
</evidence>
<sequence length="1054" mass="116141">MPAAVASRWQQRRRRVFQSVFQTDASLPTPSSTPSIPFPDQGQPFGGPAVSSNVHQYGTGAPSTTIFSQAATRDTLQPLQGQPFTTSTPTTLSQSTIAAASQSQLTQPFYPSIANAADDQIAYDRAWHVVTARIALPSSATADDSFGTLAPESQLHLGSDVEFYQALNSLVHAQTVLPRAAHTNDIVAWHAQQVRGHFTQHVIPLLAGCVEEDSDYPVDGGYVGIDGGENAKRGSQKGNDYERHMVTVMSSIRTLKAALRLYFYGLGMLVRGFSRTVDGLATEKAKSDAETMALRFRRDIHALVSISASDQLIRSIRVVLVRLVSQVLGIPVMCSGKHQAQSTRPSPPHEGNLEALAARQRLHELAEQLYNVGLGGERFQILFAEIMDQMMSAFVNGAYAGVWAVQETIIPVTPGGLSLATAKSSSSPCILSLGDWVENHFSRLSYQVLSRISPDVASPVTLADLKTYLSLALGRLAALRISELFDIVLAWPSSRGALDDLRATVTTSARRTKLTSSFSRALQTRLLHPGHSTLEILETYIAIIHTFHALDHSKVLLGHIEPSLQLYLCQREDAIRIVVTGLLASPEEVLAARKVSETKKKKADRNQFLTPAMPGRSSETPGTRSRGDSSADASSSRPTSSGTLVELALLLNDPAQTRRVTPEDEELDWNDMQWVPDPVDAGANYKRPKSEDVIGTLISALGSEDVFIKEFTSIIAERLLGDPVRFDQELRVLDLLKRRFGEAALQNCDVMIKDVQDSRRLDTAIRRTWQQKKLEHDLLVTPAGPASRQNGGDYGDGSDGTQYHARILSRLFWPSLEREHFVLPQPIVEEQRRYELGYENLKSRRKLTWLNQLGQTRVELELRDRTVCVDCSTIEATVIYAFQDENDPGGSNPVSRSADDLYMQLQMDEDLIAAALTFWTTKGVLRRVQPGVYTVVESLTPGPEATDAPAEEGVMEGEADTEEEAGDDSSRRQPTKPAVSAKELERQTMYWQYIRGMLTNASVSMPLGQVAMMMKMLIPDGFKWSNEELLDFLSEKLADGDLEIVGGKYKLVKK</sequence>
<dbReference type="PANTHER" id="PTHR45957:SF1">
    <property type="entry name" value="ANAPHASE-PROMOTING COMPLEX SUBUNIT 2"/>
    <property type="match status" value="1"/>
</dbReference>
<evidence type="ECO:0000256" key="2">
    <source>
        <dbReference type="ARBA" id="ARBA00022618"/>
    </source>
</evidence>
<keyword evidence="3" id="KW-0498">Mitosis</keyword>
<dbReference type="InterPro" id="IPR044554">
    <property type="entry name" value="ANAPC2"/>
</dbReference>
<evidence type="ECO:0000313" key="10">
    <source>
        <dbReference type="Proteomes" id="UP001301769"/>
    </source>
</evidence>
<dbReference type="Pfam" id="PF08672">
    <property type="entry name" value="ANAPC2"/>
    <property type="match status" value="1"/>
</dbReference>
<evidence type="ECO:0000313" key="9">
    <source>
        <dbReference type="EMBL" id="KAK4211744.1"/>
    </source>
</evidence>
<comment type="caution">
    <text evidence="9">The sequence shown here is derived from an EMBL/GenBank/DDBJ whole genome shotgun (WGS) entry which is preliminary data.</text>
</comment>
<dbReference type="GO" id="GO:0031625">
    <property type="term" value="F:ubiquitin protein ligase binding"/>
    <property type="evidence" value="ECO:0007669"/>
    <property type="project" value="InterPro"/>
</dbReference>
<dbReference type="EMBL" id="MU858142">
    <property type="protein sequence ID" value="KAK4211744.1"/>
    <property type="molecule type" value="Genomic_DNA"/>
</dbReference>
<dbReference type="InterPro" id="IPR036390">
    <property type="entry name" value="WH_DNA-bd_sf"/>
</dbReference>
<dbReference type="Pfam" id="PF25773">
    <property type="entry name" value="TPR_ANAPC2"/>
    <property type="match status" value="1"/>
</dbReference>
<name>A0AAN6Y347_9PEZI</name>
<keyword evidence="10" id="KW-1185">Reference proteome</keyword>
<feature type="region of interest" description="Disordered" evidence="7">
    <location>
        <begin position="939"/>
        <end position="981"/>
    </location>
</feature>
<protein>
    <recommendedName>
        <fullName evidence="1">Anaphase-promoting complex subunit 2</fullName>
    </recommendedName>
</protein>
<dbReference type="SMART" id="SM01013">
    <property type="entry name" value="APC2"/>
    <property type="match status" value="1"/>
</dbReference>
<dbReference type="SMART" id="SM00182">
    <property type="entry name" value="CULLIN"/>
    <property type="match status" value="1"/>
</dbReference>
<feature type="compositionally biased region" description="Acidic residues" evidence="7">
    <location>
        <begin position="949"/>
        <end position="967"/>
    </location>
</feature>
<dbReference type="InterPro" id="IPR059120">
    <property type="entry name" value="Cullin-like_AB"/>
</dbReference>
<feature type="region of interest" description="Disordered" evidence="7">
    <location>
        <begin position="22"/>
        <end position="49"/>
    </location>
</feature>
<dbReference type="InterPro" id="IPR036317">
    <property type="entry name" value="Cullin_homology_sf"/>
</dbReference>
<dbReference type="Gene3D" id="3.30.230.130">
    <property type="entry name" value="Cullin, Chain C, Domain 2"/>
    <property type="match status" value="1"/>
</dbReference>
<dbReference type="InterPro" id="IPR036388">
    <property type="entry name" value="WH-like_DNA-bd_sf"/>
</dbReference>
<feature type="compositionally biased region" description="Low complexity" evidence="7">
    <location>
        <begin position="22"/>
        <end position="48"/>
    </location>
</feature>
<dbReference type="GO" id="GO:0007091">
    <property type="term" value="P:metaphase/anaphase transition of mitotic cell cycle"/>
    <property type="evidence" value="ECO:0007669"/>
    <property type="project" value="TreeGrafter"/>
</dbReference>
<dbReference type="GO" id="GO:0070979">
    <property type="term" value="P:protein K11-linked ubiquitination"/>
    <property type="evidence" value="ECO:0007669"/>
    <property type="project" value="TreeGrafter"/>
</dbReference>
<gene>
    <name evidence="9" type="ORF">QBC37DRAFT_402214</name>
</gene>
<dbReference type="InterPro" id="IPR014786">
    <property type="entry name" value="ANAPC2_C"/>
</dbReference>
<evidence type="ECO:0000256" key="6">
    <source>
        <dbReference type="PROSITE-ProRule" id="PRU00330"/>
    </source>
</evidence>
<dbReference type="Gene3D" id="1.10.10.10">
    <property type="entry name" value="Winged helix-like DNA-binding domain superfamily/Winged helix DNA-binding domain"/>
    <property type="match status" value="1"/>
</dbReference>
<proteinExistence type="inferred from homology"/>
<dbReference type="InterPro" id="IPR016158">
    <property type="entry name" value="Cullin_homology"/>
</dbReference>
<evidence type="ECO:0000256" key="3">
    <source>
        <dbReference type="ARBA" id="ARBA00022776"/>
    </source>
</evidence>
<dbReference type="InterPro" id="IPR057975">
    <property type="entry name" value="TPR_ANAPC2"/>
</dbReference>
<comment type="similarity">
    <text evidence="6">Belongs to the cullin family.</text>
</comment>
<dbReference type="PROSITE" id="PS50069">
    <property type="entry name" value="CULLIN_2"/>
    <property type="match status" value="1"/>
</dbReference>